<dbReference type="Pfam" id="PF00440">
    <property type="entry name" value="TetR_N"/>
    <property type="match status" value="1"/>
</dbReference>
<dbReference type="PANTHER" id="PTHR30055:SF151">
    <property type="entry name" value="TRANSCRIPTIONAL REGULATORY PROTEIN"/>
    <property type="match status" value="1"/>
</dbReference>
<protein>
    <submittedName>
        <fullName evidence="7">TetR family transcriptional regulator</fullName>
    </submittedName>
</protein>
<reference evidence="7 8" key="1">
    <citation type="submission" date="2019-05" db="EMBL/GenBank/DDBJ databases">
        <authorList>
            <person name="Lee S.D."/>
        </authorList>
    </citation>
    <scope>NUCLEOTIDE SEQUENCE [LARGE SCALE GENOMIC DNA]</scope>
    <source>
        <strain evidence="7 8">YC2-7</strain>
    </source>
</reference>
<dbReference type="SUPFAM" id="SSF46689">
    <property type="entry name" value="Homeodomain-like"/>
    <property type="match status" value="1"/>
</dbReference>
<evidence type="ECO:0000256" key="5">
    <source>
        <dbReference type="PROSITE-ProRule" id="PRU00335"/>
    </source>
</evidence>
<dbReference type="InterPro" id="IPR050109">
    <property type="entry name" value="HTH-type_TetR-like_transc_reg"/>
</dbReference>
<reference evidence="7 8" key="2">
    <citation type="submission" date="2020-06" db="EMBL/GenBank/DDBJ databases">
        <title>Antribacter stalactiti gen. nov., sp. nov., a new member of the family Nacardiaceae isolated from a cave.</title>
        <authorList>
            <person name="Kim I.S."/>
        </authorList>
    </citation>
    <scope>NUCLEOTIDE SEQUENCE [LARGE SCALE GENOMIC DNA]</scope>
    <source>
        <strain evidence="7 8">YC2-7</strain>
    </source>
</reference>
<dbReference type="GO" id="GO:0003700">
    <property type="term" value="F:DNA-binding transcription factor activity"/>
    <property type="evidence" value="ECO:0007669"/>
    <property type="project" value="TreeGrafter"/>
</dbReference>
<dbReference type="GO" id="GO:0046677">
    <property type="term" value="P:response to antibiotic"/>
    <property type="evidence" value="ECO:0007669"/>
    <property type="project" value="InterPro"/>
</dbReference>
<keyword evidence="4" id="KW-0804">Transcription</keyword>
<dbReference type="InterPro" id="IPR004111">
    <property type="entry name" value="Repressor_TetR_C"/>
</dbReference>
<evidence type="ECO:0000256" key="3">
    <source>
        <dbReference type="ARBA" id="ARBA00023125"/>
    </source>
</evidence>
<evidence type="ECO:0000313" key="7">
    <source>
        <dbReference type="EMBL" id="NMN95479.1"/>
    </source>
</evidence>
<keyword evidence="8" id="KW-1185">Reference proteome</keyword>
<dbReference type="EMBL" id="VCQU01000003">
    <property type="protein sequence ID" value="NMN95479.1"/>
    <property type="molecule type" value="Genomic_DNA"/>
</dbReference>
<dbReference type="Pfam" id="PF02909">
    <property type="entry name" value="TetR_C_1"/>
    <property type="match status" value="1"/>
</dbReference>
<dbReference type="SUPFAM" id="SSF48498">
    <property type="entry name" value="Tetracyclin repressor-like, C-terminal domain"/>
    <property type="match status" value="1"/>
</dbReference>
<dbReference type="Gene3D" id="1.10.357.10">
    <property type="entry name" value="Tetracycline Repressor, domain 2"/>
    <property type="match status" value="1"/>
</dbReference>
<dbReference type="Proteomes" id="UP000535543">
    <property type="component" value="Unassembled WGS sequence"/>
</dbReference>
<dbReference type="PRINTS" id="PR00400">
    <property type="entry name" value="TETREPRESSOR"/>
</dbReference>
<dbReference type="InterPro" id="IPR001647">
    <property type="entry name" value="HTH_TetR"/>
</dbReference>
<keyword evidence="1" id="KW-0678">Repressor</keyword>
<evidence type="ECO:0000256" key="1">
    <source>
        <dbReference type="ARBA" id="ARBA00022491"/>
    </source>
</evidence>
<dbReference type="Gene3D" id="1.10.10.60">
    <property type="entry name" value="Homeodomain-like"/>
    <property type="match status" value="1"/>
</dbReference>
<evidence type="ECO:0000256" key="2">
    <source>
        <dbReference type="ARBA" id="ARBA00023015"/>
    </source>
</evidence>
<dbReference type="InterPro" id="IPR009057">
    <property type="entry name" value="Homeodomain-like_sf"/>
</dbReference>
<dbReference type="RefSeq" id="WP_169586390.1">
    <property type="nucleotide sequence ID" value="NZ_VCQU01000003.1"/>
</dbReference>
<feature type="domain" description="HTH tetR-type" evidence="6">
    <location>
        <begin position="7"/>
        <end position="67"/>
    </location>
</feature>
<evidence type="ECO:0000256" key="4">
    <source>
        <dbReference type="ARBA" id="ARBA00023163"/>
    </source>
</evidence>
<dbReference type="InterPro" id="IPR003012">
    <property type="entry name" value="Tet_transcr_reg_TetR"/>
</dbReference>
<sequence>MARARRDLTREQVLSAALRLAERDGVTSLTMRKVAKEVGVEAMSLYNHVADKEAMLDGLADAVLAMFELPDPTGDWVADVRAVAHAFRRFAVQYPQTAPLILTRQSYSPALLRVADTVLGVLIRAGFAPATAVHGMRALLASVVGVLLREMGASPTLAGDDPVSRERRVDRVVASELPNLALVAADLSVIDHEAEFDFTLDLALESLQRILE</sequence>
<organism evidence="7 8">
    <name type="scientific">Antrihabitans stalactiti</name>
    <dbReference type="NCBI Taxonomy" id="2584121"/>
    <lineage>
        <taxon>Bacteria</taxon>
        <taxon>Bacillati</taxon>
        <taxon>Actinomycetota</taxon>
        <taxon>Actinomycetes</taxon>
        <taxon>Mycobacteriales</taxon>
        <taxon>Nocardiaceae</taxon>
        <taxon>Antrihabitans</taxon>
    </lineage>
</organism>
<evidence type="ECO:0000313" key="8">
    <source>
        <dbReference type="Proteomes" id="UP000535543"/>
    </source>
</evidence>
<keyword evidence="3 5" id="KW-0238">DNA-binding</keyword>
<proteinExistence type="predicted"/>
<name>A0A848KAZ2_9NOCA</name>
<comment type="caution">
    <text evidence="7">The sequence shown here is derived from an EMBL/GenBank/DDBJ whole genome shotgun (WGS) entry which is preliminary data.</text>
</comment>
<evidence type="ECO:0000259" key="6">
    <source>
        <dbReference type="PROSITE" id="PS50977"/>
    </source>
</evidence>
<dbReference type="AlphaFoldDB" id="A0A848KAZ2"/>
<dbReference type="GO" id="GO:0045892">
    <property type="term" value="P:negative regulation of DNA-templated transcription"/>
    <property type="evidence" value="ECO:0007669"/>
    <property type="project" value="InterPro"/>
</dbReference>
<dbReference type="InterPro" id="IPR036271">
    <property type="entry name" value="Tet_transcr_reg_TetR-rel_C_sf"/>
</dbReference>
<dbReference type="PANTHER" id="PTHR30055">
    <property type="entry name" value="HTH-TYPE TRANSCRIPTIONAL REGULATOR RUTR"/>
    <property type="match status" value="1"/>
</dbReference>
<gene>
    <name evidence="7" type="ORF">FGL95_10595</name>
</gene>
<dbReference type="GO" id="GO:0000976">
    <property type="term" value="F:transcription cis-regulatory region binding"/>
    <property type="evidence" value="ECO:0007669"/>
    <property type="project" value="TreeGrafter"/>
</dbReference>
<feature type="DNA-binding region" description="H-T-H motif" evidence="5">
    <location>
        <begin position="30"/>
        <end position="49"/>
    </location>
</feature>
<keyword evidence="2" id="KW-0805">Transcription regulation</keyword>
<dbReference type="PROSITE" id="PS50977">
    <property type="entry name" value="HTH_TETR_2"/>
    <property type="match status" value="1"/>
</dbReference>
<accession>A0A848KAZ2</accession>
<dbReference type="PRINTS" id="PR00455">
    <property type="entry name" value="HTHTETR"/>
</dbReference>